<gene>
    <name evidence="2" type="primary">Aste57867_18905</name>
    <name evidence="1" type="ORF">As57867_018841</name>
    <name evidence="2" type="ORF">ASTE57867_18905</name>
</gene>
<dbReference type="EMBL" id="VJMH01006423">
    <property type="protein sequence ID" value="KAF0689668.1"/>
    <property type="molecule type" value="Genomic_DNA"/>
</dbReference>
<accession>A0A485LFJ4</accession>
<reference evidence="2 3" key="1">
    <citation type="submission" date="2019-03" db="EMBL/GenBank/DDBJ databases">
        <authorList>
            <person name="Gaulin E."/>
            <person name="Dumas B."/>
        </authorList>
    </citation>
    <scope>NUCLEOTIDE SEQUENCE [LARGE SCALE GENOMIC DNA]</scope>
    <source>
        <strain evidence="2">CBS 568.67</strain>
    </source>
</reference>
<sequence>MNDPIKVECSMLPSTLLHAVACPSRGAEDSKQHQRRLTREKMRRYRHGLALKAMSLKEDARVLEREKRRLLVEQSQSPWLLSWEDIARAMQDDASVSRRANTDLKALFHEQRHLILSMRSWVERCLVLPDSSWRNVTLLADPTARQHGFDWITRHLHHNTDWVFHQYAFPPTASPLRVQDAFVDTSNPDLLQFVWRDQQQLKVPFDDACDAISLDFFHAMLPHGAASVTSAVDQSAVDADLLRALGRDTCRYSTSAGPNEPLNHVYRVFRSDARCIFVAQNIHDDQLLESRKSTRRLRNRMTWMVLDKVDVDTTTMRTLTMASQSFGLSGTPLSLDEEAAVWGISLENGDGSLRYDDEAKQRRFIRAVTERCKSAGVEYDNILVRIGRHLNHGNPS</sequence>
<proteinExistence type="predicted"/>
<dbReference type="AlphaFoldDB" id="A0A485LFJ4"/>
<protein>
    <submittedName>
        <fullName evidence="2">Aste57867_18905 protein</fullName>
    </submittedName>
</protein>
<reference evidence="1" key="2">
    <citation type="submission" date="2019-06" db="EMBL/GenBank/DDBJ databases">
        <title>Genomics analysis of Aphanomyces spp. identifies a new class of oomycete effector associated with host adaptation.</title>
        <authorList>
            <person name="Gaulin E."/>
        </authorList>
    </citation>
    <scope>NUCLEOTIDE SEQUENCE</scope>
    <source>
        <strain evidence="1">CBS 578.67</strain>
    </source>
</reference>
<dbReference type="Proteomes" id="UP000332933">
    <property type="component" value="Unassembled WGS sequence"/>
</dbReference>
<dbReference type="EMBL" id="CAADRA010006444">
    <property type="protein sequence ID" value="VFT95637.1"/>
    <property type="molecule type" value="Genomic_DNA"/>
</dbReference>
<evidence type="ECO:0000313" key="3">
    <source>
        <dbReference type="Proteomes" id="UP000332933"/>
    </source>
</evidence>
<keyword evidence="3" id="KW-1185">Reference proteome</keyword>
<name>A0A485LFJ4_9STRA</name>
<evidence type="ECO:0000313" key="1">
    <source>
        <dbReference type="EMBL" id="KAF0689668.1"/>
    </source>
</evidence>
<organism evidence="2 3">
    <name type="scientific">Aphanomyces stellatus</name>
    <dbReference type="NCBI Taxonomy" id="120398"/>
    <lineage>
        <taxon>Eukaryota</taxon>
        <taxon>Sar</taxon>
        <taxon>Stramenopiles</taxon>
        <taxon>Oomycota</taxon>
        <taxon>Saprolegniomycetes</taxon>
        <taxon>Saprolegniales</taxon>
        <taxon>Verrucalvaceae</taxon>
        <taxon>Aphanomyces</taxon>
    </lineage>
</organism>
<evidence type="ECO:0000313" key="2">
    <source>
        <dbReference type="EMBL" id="VFT95637.1"/>
    </source>
</evidence>